<dbReference type="EMBL" id="JAFMOF010000001">
    <property type="protein sequence ID" value="MBO0651907.1"/>
    <property type="molecule type" value="Genomic_DNA"/>
</dbReference>
<feature type="transmembrane region" description="Helical" evidence="1">
    <location>
        <begin position="77"/>
        <end position="96"/>
    </location>
</feature>
<gene>
    <name evidence="2" type="ORF">J1792_03580</name>
</gene>
<keyword evidence="1" id="KW-0812">Transmembrane</keyword>
<keyword evidence="3" id="KW-1185">Reference proteome</keyword>
<sequence length="353" mass="37021">MNVAADASAAVTLIRRTLLRPARPVPARVRVRVAALLSVAGSLVYTGQKVYMAAHGQVGMPGHPAPPSVQAQFEHPGLAQAGNASLGLVAALVAWATVARWGDRVPRWALLSALAVAAVMQSLGAVIMMGRADLAPGHLGWNAVYDVVSGSVGLAAWAVVTVSYWLRTRTRARNDSPGRGRTGGAARPAHTAVAAHAALGCALAYGLMKLDWALGGEFLMRQAPVPSAPLNDLLNRTPGAVAGHWASVALALVGVAAALHLSGRFGPLGRIRRTALLAGSWAGCAFMVTRAVGLVGYGFAGDVRVLAGLGSVPSAYEDLARDQAFWDLVLWSPYWLFFGTCWGVAAWRYRRAR</sequence>
<dbReference type="AlphaFoldDB" id="A0A939FKW9"/>
<feature type="transmembrane region" description="Helical" evidence="1">
    <location>
        <begin position="188"/>
        <end position="208"/>
    </location>
</feature>
<keyword evidence="1" id="KW-0472">Membrane</keyword>
<name>A0A939FKW9_9ACTN</name>
<comment type="caution">
    <text evidence="2">The sequence shown here is derived from an EMBL/GenBank/DDBJ whole genome shotgun (WGS) entry which is preliminary data.</text>
</comment>
<dbReference type="RefSeq" id="WP_207246660.1">
    <property type="nucleotide sequence ID" value="NZ_JAFMOF010000001.1"/>
</dbReference>
<feature type="transmembrane region" description="Helical" evidence="1">
    <location>
        <begin position="275"/>
        <end position="300"/>
    </location>
</feature>
<dbReference type="Proteomes" id="UP000664781">
    <property type="component" value="Unassembled WGS sequence"/>
</dbReference>
<reference evidence="2" key="1">
    <citation type="submission" date="2021-03" db="EMBL/GenBank/DDBJ databases">
        <title>Streptomyces strains.</title>
        <authorList>
            <person name="Lund M.B."/>
            <person name="Toerring T."/>
        </authorList>
    </citation>
    <scope>NUCLEOTIDE SEQUENCE</scope>
    <source>
        <strain evidence="2">JCM 4242</strain>
    </source>
</reference>
<proteinExistence type="predicted"/>
<organism evidence="2 3">
    <name type="scientific">Streptomyces triculaminicus</name>
    <dbReference type="NCBI Taxonomy" id="2816232"/>
    <lineage>
        <taxon>Bacteria</taxon>
        <taxon>Bacillati</taxon>
        <taxon>Actinomycetota</taxon>
        <taxon>Actinomycetes</taxon>
        <taxon>Kitasatosporales</taxon>
        <taxon>Streptomycetaceae</taxon>
        <taxon>Streptomyces</taxon>
    </lineage>
</organism>
<evidence type="ECO:0000256" key="1">
    <source>
        <dbReference type="SAM" id="Phobius"/>
    </source>
</evidence>
<evidence type="ECO:0000313" key="3">
    <source>
        <dbReference type="Proteomes" id="UP000664781"/>
    </source>
</evidence>
<protein>
    <submittedName>
        <fullName evidence="2">DUF3995 domain-containing protein</fullName>
    </submittedName>
</protein>
<keyword evidence="1" id="KW-1133">Transmembrane helix</keyword>
<feature type="transmembrane region" description="Helical" evidence="1">
    <location>
        <begin position="242"/>
        <end position="263"/>
    </location>
</feature>
<feature type="transmembrane region" description="Helical" evidence="1">
    <location>
        <begin position="108"/>
        <end position="127"/>
    </location>
</feature>
<evidence type="ECO:0000313" key="2">
    <source>
        <dbReference type="EMBL" id="MBO0651907.1"/>
    </source>
</evidence>
<feature type="transmembrane region" description="Helical" evidence="1">
    <location>
        <begin position="147"/>
        <end position="167"/>
    </location>
</feature>
<feature type="transmembrane region" description="Helical" evidence="1">
    <location>
        <begin position="328"/>
        <end position="347"/>
    </location>
</feature>
<accession>A0A939FKW9</accession>